<keyword evidence="1" id="KW-0663">Pyridoxal phosphate</keyword>
<dbReference type="InterPro" id="IPR015422">
    <property type="entry name" value="PyrdxlP-dep_Trfase_small"/>
</dbReference>
<organism evidence="3 4">
    <name type="scientific">Algibacter lectus</name>
    <dbReference type="NCBI Taxonomy" id="221126"/>
    <lineage>
        <taxon>Bacteria</taxon>
        <taxon>Pseudomonadati</taxon>
        <taxon>Bacteroidota</taxon>
        <taxon>Flavobacteriia</taxon>
        <taxon>Flavobacteriales</taxon>
        <taxon>Flavobacteriaceae</taxon>
        <taxon>Algibacter</taxon>
    </lineage>
</organism>
<name>A0A090WVG3_9FLAO</name>
<dbReference type="InterPro" id="IPR000192">
    <property type="entry name" value="Aminotrans_V_dom"/>
</dbReference>
<evidence type="ECO:0000313" key="3">
    <source>
        <dbReference type="EMBL" id="GAL81110.1"/>
    </source>
</evidence>
<evidence type="ECO:0000256" key="1">
    <source>
        <dbReference type="ARBA" id="ARBA00022898"/>
    </source>
</evidence>
<dbReference type="Pfam" id="PF00266">
    <property type="entry name" value="Aminotran_5"/>
    <property type="match status" value="1"/>
</dbReference>
<evidence type="ECO:0000259" key="2">
    <source>
        <dbReference type="Pfam" id="PF00266"/>
    </source>
</evidence>
<reference evidence="3 4" key="1">
    <citation type="journal article" date="2014" name="Genome Announc.">
        <title>Draft Genome Sequences of Marine Flavobacterium Algibacter lectus Strains SS8 and NR4.</title>
        <authorList>
            <person name="Takatani N."/>
            <person name="Nakanishi M."/>
            <person name="Meirelles P."/>
            <person name="Mino S."/>
            <person name="Suda W."/>
            <person name="Oshima K."/>
            <person name="Hattori M."/>
            <person name="Ohkuma M."/>
            <person name="Hosokawa M."/>
            <person name="Miyashita K."/>
            <person name="Thompson F.L."/>
            <person name="Niwa A."/>
            <person name="Sawabe T."/>
            <person name="Sawabe T."/>
        </authorList>
    </citation>
    <scope>NUCLEOTIDE SEQUENCE [LARGE SCALE GENOMIC DNA]</scope>
    <source>
        <strain evidence="4">JCM19274</strain>
    </source>
</reference>
<dbReference type="Proteomes" id="UP000029643">
    <property type="component" value="Unassembled WGS sequence"/>
</dbReference>
<dbReference type="SUPFAM" id="SSF53383">
    <property type="entry name" value="PLP-dependent transferases"/>
    <property type="match status" value="1"/>
</dbReference>
<dbReference type="AlphaFoldDB" id="A0A090WVG3"/>
<dbReference type="GO" id="GO:0031071">
    <property type="term" value="F:cysteine desulfurase activity"/>
    <property type="evidence" value="ECO:0007669"/>
    <property type="project" value="UniProtKB-EC"/>
</dbReference>
<evidence type="ECO:0000313" key="4">
    <source>
        <dbReference type="Proteomes" id="UP000029643"/>
    </source>
</evidence>
<dbReference type="EC" id="2.8.1.7" evidence="3"/>
<dbReference type="PANTHER" id="PTHR43686">
    <property type="entry name" value="SULFURTRANSFERASE-RELATED"/>
    <property type="match status" value="1"/>
</dbReference>
<dbReference type="Gene3D" id="3.90.1150.10">
    <property type="entry name" value="Aspartate Aminotransferase, domain 1"/>
    <property type="match status" value="1"/>
</dbReference>
<gene>
    <name evidence="3" type="ORF">JCM19274_3854</name>
</gene>
<sequence length="99" mass="11276">MGVQNILDREHELSTIIFKRLKPIDNLKILAPEHVDRLGVFSFYIEKAHYNLIVKLLNDRFGVQSRGGCSCAGTYGHYLLNVDEPTSKSIEKKILELFG</sequence>
<comment type="caution">
    <text evidence="3">The sequence shown here is derived from an EMBL/GenBank/DDBJ whole genome shotgun (WGS) entry which is preliminary data.</text>
</comment>
<keyword evidence="3" id="KW-0808">Transferase</keyword>
<protein>
    <submittedName>
        <fullName evidence="3">Cysteine desulfurase</fullName>
        <ecNumber evidence="3">2.8.1.7</ecNumber>
    </submittedName>
</protein>
<dbReference type="InterPro" id="IPR015424">
    <property type="entry name" value="PyrdxlP-dep_Trfase"/>
</dbReference>
<feature type="domain" description="Aminotransferase class V" evidence="2">
    <location>
        <begin position="1"/>
        <end position="75"/>
    </location>
</feature>
<accession>A0A090WVG3</accession>
<dbReference type="PANTHER" id="PTHR43686:SF1">
    <property type="entry name" value="AMINOTRAN_5 DOMAIN-CONTAINING PROTEIN"/>
    <property type="match status" value="1"/>
</dbReference>
<proteinExistence type="predicted"/>
<dbReference type="EMBL" id="BBNU01000014">
    <property type="protein sequence ID" value="GAL81110.1"/>
    <property type="molecule type" value="Genomic_DNA"/>
</dbReference>